<dbReference type="AlphaFoldDB" id="Q1Q4B3"/>
<evidence type="ECO:0000256" key="2">
    <source>
        <dbReference type="SAM" id="Phobius"/>
    </source>
</evidence>
<dbReference type="EMBL" id="CT573071">
    <property type="protein sequence ID" value="CAJ74845.1"/>
    <property type="molecule type" value="Genomic_DNA"/>
</dbReference>
<keyword evidence="2" id="KW-0812">Transmembrane</keyword>
<evidence type="ECO:0000259" key="4">
    <source>
        <dbReference type="SMART" id="SM00701"/>
    </source>
</evidence>
<dbReference type="Pfam" id="PF01510">
    <property type="entry name" value="Amidase_2"/>
    <property type="match status" value="1"/>
</dbReference>
<feature type="transmembrane region" description="Helical" evidence="2">
    <location>
        <begin position="43"/>
        <end position="73"/>
    </location>
</feature>
<dbReference type="InterPro" id="IPR006619">
    <property type="entry name" value="PGRP_domain_met/bac"/>
</dbReference>
<dbReference type="GO" id="GO:0008745">
    <property type="term" value="F:N-acetylmuramoyl-L-alanine amidase activity"/>
    <property type="evidence" value="ECO:0007669"/>
    <property type="project" value="InterPro"/>
</dbReference>
<evidence type="ECO:0000313" key="5">
    <source>
        <dbReference type="EMBL" id="CAJ74845.1"/>
    </source>
</evidence>
<evidence type="ECO:0000256" key="1">
    <source>
        <dbReference type="ARBA" id="ARBA00007553"/>
    </source>
</evidence>
<dbReference type="InterPro" id="IPR002502">
    <property type="entry name" value="Amidase_domain"/>
</dbReference>
<evidence type="ECO:0000259" key="3">
    <source>
        <dbReference type="SMART" id="SM00644"/>
    </source>
</evidence>
<organism evidence="5">
    <name type="scientific">Kuenenia stuttgartiensis</name>
    <dbReference type="NCBI Taxonomy" id="174633"/>
    <lineage>
        <taxon>Bacteria</taxon>
        <taxon>Pseudomonadati</taxon>
        <taxon>Planctomycetota</taxon>
        <taxon>Candidatus Brocadiia</taxon>
        <taxon>Candidatus Brocadiales</taxon>
        <taxon>Candidatus Brocadiaceae</taxon>
        <taxon>Candidatus Kuenenia</taxon>
    </lineage>
</organism>
<protein>
    <recommendedName>
        <fullName evidence="6">N-acetylmuramoyl-L-alanine amidase</fullName>
    </recommendedName>
</protein>
<dbReference type="GO" id="GO:0009253">
    <property type="term" value="P:peptidoglycan catabolic process"/>
    <property type="evidence" value="ECO:0007669"/>
    <property type="project" value="InterPro"/>
</dbReference>
<dbReference type="SMART" id="SM00644">
    <property type="entry name" value="Ami_2"/>
    <property type="match status" value="1"/>
</dbReference>
<reference evidence="5" key="1">
    <citation type="journal article" date="2006" name="Nature">
        <title>Deciphering the evolution and metabolism of an anammox bacterium from a community genome.</title>
        <authorList>
            <person name="Strous M."/>
            <person name="Pelletier E."/>
            <person name="Mangenot S."/>
            <person name="Rattei T."/>
            <person name="Lehner A."/>
            <person name="Taylor M.W."/>
            <person name="Horn M."/>
            <person name="Daims H."/>
            <person name="Bartol-Mavel D."/>
            <person name="Wincker P."/>
            <person name="Barbe V."/>
            <person name="Fonknechten N."/>
            <person name="Vallenet D."/>
            <person name="Segurens B."/>
            <person name="Schenowitz-Truong C."/>
            <person name="Medigue C."/>
            <person name="Collingro A."/>
            <person name="Snel B."/>
            <person name="Dutilh B.E."/>
            <person name="OpDenCamp H.J.M."/>
            <person name="vanDerDrift C."/>
            <person name="Cirpus I."/>
            <person name="vanDePas-Schoonen K.T."/>
            <person name="Harhangi H.R."/>
            <person name="vanNiftrik L."/>
            <person name="Schmid M."/>
            <person name="Keltjens J."/>
            <person name="vanDeVossenberg J."/>
            <person name="Kartal B."/>
            <person name="Meier H."/>
            <person name="Frishman D."/>
            <person name="Huynen M.A."/>
            <person name="Mewes H."/>
            <person name="Weissenbach J."/>
            <person name="Jetten M.S.M."/>
            <person name="Wagner M."/>
            <person name="LePaslier D."/>
        </authorList>
    </citation>
    <scope>NUCLEOTIDE SEQUENCE</scope>
</reference>
<reference evidence="5" key="2">
    <citation type="submission" date="2006-01" db="EMBL/GenBank/DDBJ databases">
        <authorList>
            <person name="Genoscope"/>
        </authorList>
    </citation>
    <scope>NUCLEOTIDE SEQUENCE</scope>
</reference>
<evidence type="ECO:0008006" key="6">
    <source>
        <dbReference type="Google" id="ProtNLM"/>
    </source>
</evidence>
<dbReference type="SMART" id="SM00701">
    <property type="entry name" value="PGRP"/>
    <property type="match status" value="1"/>
</dbReference>
<feature type="domain" description="Peptidoglycan recognition protein family" evidence="4">
    <location>
        <begin position="149"/>
        <end position="268"/>
    </location>
</feature>
<dbReference type="InterPro" id="IPR015510">
    <property type="entry name" value="PGRP"/>
</dbReference>
<keyword evidence="2" id="KW-0472">Membrane</keyword>
<gene>
    <name evidence="5" type="ORF">kuste4083</name>
</gene>
<comment type="similarity">
    <text evidence="1">Belongs to the N-acetylmuramoyl-L-alanine amidase 2 family.</text>
</comment>
<sequence>MCLIWYQIKFHQIRSSEIINKCTFRISRFISLPACAWSHADKYVLDLLCILCFVIRICFVFRIFYFLLVWFWLCQLRDMRMVFMKNGNRLLYNSIMRVQCKRYRYIYLFFPAIACLFVYLILPVHRPTIAEEHLKAGLVGINRQIEHYKVREWKYIVIHHSATKSGNAAEFDKYHRETRHWKNGLGYHFVVGNGNGSGKGEIEIGNRWVKQLSGAHVGINKYNRYGIGICMVGNFNESYPSRAQMASLVVLVQYLQKQYNIPAENILMHKDCKTTECPGDKFPFDYVFAQTL</sequence>
<accession>Q1Q4B3</accession>
<keyword evidence="2" id="KW-1133">Transmembrane helix</keyword>
<dbReference type="SUPFAM" id="SSF55846">
    <property type="entry name" value="N-acetylmuramoyl-L-alanine amidase-like"/>
    <property type="match status" value="1"/>
</dbReference>
<proteinExistence type="inferred from homology"/>
<dbReference type="GO" id="GO:0008270">
    <property type="term" value="F:zinc ion binding"/>
    <property type="evidence" value="ECO:0007669"/>
    <property type="project" value="InterPro"/>
</dbReference>
<dbReference type="PANTHER" id="PTHR11022">
    <property type="entry name" value="PEPTIDOGLYCAN RECOGNITION PROTEIN"/>
    <property type="match status" value="1"/>
</dbReference>
<dbReference type="CDD" id="cd06583">
    <property type="entry name" value="PGRP"/>
    <property type="match status" value="1"/>
</dbReference>
<name>Q1Q4B3_KUEST</name>
<dbReference type="InterPro" id="IPR036505">
    <property type="entry name" value="Amidase/PGRP_sf"/>
</dbReference>
<feature type="transmembrane region" description="Helical" evidence="2">
    <location>
        <begin position="105"/>
        <end position="122"/>
    </location>
</feature>
<dbReference type="Gene3D" id="3.40.80.10">
    <property type="entry name" value="Peptidoglycan recognition protein-like"/>
    <property type="match status" value="1"/>
</dbReference>
<feature type="domain" description="N-acetylmuramoyl-L-alanine amidase" evidence="3">
    <location>
        <begin position="143"/>
        <end position="279"/>
    </location>
</feature>
<dbReference type="PANTHER" id="PTHR11022:SF41">
    <property type="entry name" value="PEPTIDOGLYCAN-RECOGNITION PROTEIN LC-RELATED"/>
    <property type="match status" value="1"/>
</dbReference>